<dbReference type="PANTHER" id="PTHR24652:SF69">
    <property type="entry name" value="CUB DOMAIN-CONTAINING PROTEIN"/>
    <property type="match status" value="1"/>
</dbReference>
<organism evidence="4 5">
    <name type="scientific">Lottia gigantea</name>
    <name type="common">Giant owl limpet</name>
    <dbReference type="NCBI Taxonomy" id="225164"/>
    <lineage>
        <taxon>Eukaryota</taxon>
        <taxon>Metazoa</taxon>
        <taxon>Spiralia</taxon>
        <taxon>Lophotrochozoa</taxon>
        <taxon>Mollusca</taxon>
        <taxon>Gastropoda</taxon>
        <taxon>Patellogastropoda</taxon>
        <taxon>Lottioidea</taxon>
        <taxon>Lottiidae</taxon>
        <taxon>Lottia</taxon>
    </lineage>
</organism>
<evidence type="ECO:0000313" key="4">
    <source>
        <dbReference type="EMBL" id="ESO87860.1"/>
    </source>
</evidence>
<dbReference type="AlphaFoldDB" id="V3ZZ20"/>
<gene>
    <name evidence="4" type="ORF">LOTGIDRAFT_166161</name>
</gene>
<evidence type="ECO:0000313" key="5">
    <source>
        <dbReference type="Proteomes" id="UP000030746"/>
    </source>
</evidence>
<dbReference type="SMART" id="SM00192">
    <property type="entry name" value="LDLa"/>
    <property type="match status" value="1"/>
</dbReference>
<dbReference type="OMA" id="DICHRSS"/>
<proteinExistence type="predicted"/>
<dbReference type="GeneID" id="20240270"/>
<dbReference type="PROSITE" id="PS01209">
    <property type="entry name" value="LDLRA_1"/>
    <property type="match status" value="1"/>
</dbReference>
<keyword evidence="3" id="KW-1133">Transmembrane helix</keyword>
<feature type="transmembrane region" description="Helical" evidence="3">
    <location>
        <begin position="82"/>
        <end position="105"/>
    </location>
</feature>
<dbReference type="RefSeq" id="XP_009061464.1">
    <property type="nucleotide sequence ID" value="XM_009063216.1"/>
</dbReference>
<keyword evidence="3" id="KW-0472">Membrane</keyword>
<dbReference type="Gene3D" id="4.10.400.10">
    <property type="entry name" value="Low-density Lipoprotein Receptor"/>
    <property type="match status" value="1"/>
</dbReference>
<evidence type="ECO:0000256" key="3">
    <source>
        <dbReference type="SAM" id="Phobius"/>
    </source>
</evidence>
<dbReference type="EMBL" id="KB202823">
    <property type="protein sequence ID" value="ESO87860.1"/>
    <property type="molecule type" value="Genomic_DNA"/>
</dbReference>
<dbReference type="KEGG" id="lgi:LOTGIDRAFT_166161"/>
<dbReference type="OrthoDB" id="6095194at2759"/>
<feature type="disulfide bond" evidence="2">
    <location>
        <begin position="50"/>
        <end position="65"/>
    </location>
</feature>
<dbReference type="Pfam" id="PF00057">
    <property type="entry name" value="Ldl_recept_a"/>
    <property type="match status" value="1"/>
</dbReference>
<name>V3ZZ20_LOTGI</name>
<dbReference type="HOGENOM" id="CLU_1416629_0_0_1"/>
<comment type="caution">
    <text evidence="2">Lacks conserved residue(s) required for the propagation of feature annotation.</text>
</comment>
<dbReference type="InterPro" id="IPR042333">
    <property type="entry name" value="LRAD2/Mig-13-like"/>
</dbReference>
<evidence type="ECO:0000256" key="1">
    <source>
        <dbReference type="ARBA" id="ARBA00023157"/>
    </source>
</evidence>
<dbReference type="CDD" id="cd00112">
    <property type="entry name" value="LDLa"/>
    <property type="match status" value="1"/>
</dbReference>
<dbReference type="PANTHER" id="PTHR24652">
    <property type="entry name" value="LOW-DENSITY LIPOPROTEIN RECEPTOR CLASS A DOMAIN-CONTAINING PROTEIN 2"/>
    <property type="match status" value="1"/>
</dbReference>
<protein>
    <submittedName>
        <fullName evidence="4">Uncharacterized protein</fullName>
    </submittedName>
</protein>
<keyword evidence="3" id="KW-0812">Transmembrane</keyword>
<keyword evidence="1 2" id="KW-1015">Disulfide bond</keyword>
<dbReference type="CTD" id="20240270"/>
<evidence type="ECO:0000256" key="2">
    <source>
        <dbReference type="PROSITE-ProRule" id="PRU00124"/>
    </source>
</evidence>
<keyword evidence="5" id="KW-1185">Reference proteome</keyword>
<dbReference type="InterPro" id="IPR002172">
    <property type="entry name" value="LDrepeatLR_classA_rpt"/>
</dbReference>
<sequence>MDLRNCYERPKEYKFCESGACVLNNEYCPCSHNFFQCRFAAKCIHSSLVCNNVDDCGNNKDEENCFKTDDAQPQECHLSTGAIIGISIGVAVVFILLVLAMLYWLHRKKRLRSQNTSSLEPLRIQTKQSLGDVTSSEGSDVNKRNSGYNKVPLDDSFGPFNDVLCTSTPKPDARRQIVQMDPMPPILILKPS</sequence>
<dbReference type="InterPro" id="IPR023415">
    <property type="entry name" value="LDLR_class-A_CS"/>
</dbReference>
<dbReference type="PROSITE" id="PS50068">
    <property type="entry name" value="LDLRA_2"/>
    <property type="match status" value="1"/>
</dbReference>
<dbReference type="Proteomes" id="UP000030746">
    <property type="component" value="Unassembled WGS sequence"/>
</dbReference>
<reference evidence="4 5" key="1">
    <citation type="journal article" date="2013" name="Nature">
        <title>Insights into bilaterian evolution from three spiralian genomes.</title>
        <authorList>
            <person name="Simakov O."/>
            <person name="Marletaz F."/>
            <person name="Cho S.J."/>
            <person name="Edsinger-Gonzales E."/>
            <person name="Havlak P."/>
            <person name="Hellsten U."/>
            <person name="Kuo D.H."/>
            <person name="Larsson T."/>
            <person name="Lv J."/>
            <person name="Arendt D."/>
            <person name="Savage R."/>
            <person name="Osoegawa K."/>
            <person name="de Jong P."/>
            <person name="Grimwood J."/>
            <person name="Chapman J.A."/>
            <person name="Shapiro H."/>
            <person name="Aerts A."/>
            <person name="Otillar R.P."/>
            <person name="Terry A.Y."/>
            <person name="Boore J.L."/>
            <person name="Grigoriev I.V."/>
            <person name="Lindberg D.R."/>
            <person name="Seaver E.C."/>
            <person name="Weisblat D.A."/>
            <person name="Putnam N.H."/>
            <person name="Rokhsar D.S."/>
        </authorList>
    </citation>
    <scope>NUCLEOTIDE SEQUENCE [LARGE SCALE GENOMIC DNA]</scope>
</reference>
<dbReference type="InterPro" id="IPR036055">
    <property type="entry name" value="LDL_receptor-like_sf"/>
</dbReference>
<accession>V3ZZ20</accession>
<dbReference type="SUPFAM" id="SSF57424">
    <property type="entry name" value="LDL receptor-like module"/>
    <property type="match status" value="1"/>
</dbReference>
<dbReference type="CDD" id="cd21699">
    <property type="entry name" value="JMTM_APP_like"/>
    <property type="match status" value="1"/>
</dbReference>